<keyword evidence="4" id="KW-0597">Phosphoprotein</keyword>
<evidence type="ECO:0000256" key="9">
    <source>
        <dbReference type="ARBA" id="ARBA00023012"/>
    </source>
</evidence>
<dbReference type="Pfam" id="PF02518">
    <property type="entry name" value="HATPase_c"/>
    <property type="match status" value="1"/>
</dbReference>
<evidence type="ECO:0000256" key="5">
    <source>
        <dbReference type="ARBA" id="ARBA00022679"/>
    </source>
</evidence>
<dbReference type="Pfam" id="PF00672">
    <property type="entry name" value="HAMP"/>
    <property type="match status" value="1"/>
</dbReference>
<dbReference type="SUPFAM" id="SSF55874">
    <property type="entry name" value="ATPase domain of HSP90 chaperone/DNA topoisomerase II/histidine kinase"/>
    <property type="match status" value="1"/>
</dbReference>
<accession>A0ABR7SY22</accession>
<evidence type="ECO:0000256" key="10">
    <source>
        <dbReference type="ARBA" id="ARBA00023136"/>
    </source>
</evidence>
<dbReference type="InterPro" id="IPR004358">
    <property type="entry name" value="Sig_transdc_His_kin-like_C"/>
</dbReference>
<dbReference type="Proteomes" id="UP000642284">
    <property type="component" value="Unassembled WGS sequence"/>
</dbReference>
<evidence type="ECO:0000259" key="13">
    <source>
        <dbReference type="PROSITE" id="PS50885"/>
    </source>
</evidence>
<dbReference type="InterPro" id="IPR050428">
    <property type="entry name" value="TCS_sensor_his_kinase"/>
</dbReference>
<dbReference type="InterPro" id="IPR003594">
    <property type="entry name" value="HATPase_dom"/>
</dbReference>
<dbReference type="CDD" id="cd00075">
    <property type="entry name" value="HATPase"/>
    <property type="match status" value="1"/>
</dbReference>
<feature type="domain" description="Histidine kinase" evidence="12">
    <location>
        <begin position="172"/>
        <end position="387"/>
    </location>
</feature>
<feature type="domain" description="HAMP" evidence="13">
    <location>
        <begin position="111"/>
        <end position="164"/>
    </location>
</feature>
<evidence type="ECO:0000313" key="15">
    <source>
        <dbReference type="Proteomes" id="UP000642284"/>
    </source>
</evidence>
<protein>
    <recommendedName>
        <fullName evidence="3">histidine kinase</fullName>
        <ecNumber evidence="3">2.7.13.3</ecNumber>
    </recommendedName>
</protein>
<dbReference type="PROSITE" id="PS50885">
    <property type="entry name" value="HAMP"/>
    <property type="match status" value="1"/>
</dbReference>
<evidence type="ECO:0000256" key="1">
    <source>
        <dbReference type="ARBA" id="ARBA00000085"/>
    </source>
</evidence>
<name>A0ABR7SY22_9ACTN</name>
<dbReference type="PANTHER" id="PTHR45436:SF5">
    <property type="entry name" value="SENSOR HISTIDINE KINASE TRCS"/>
    <property type="match status" value="1"/>
</dbReference>
<comment type="caution">
    <text evidence="14">The sequence shown here is derived from an EMBL/GenBank/DDBJ whole genome shotgun (WGS) entry which is preliminary data.</text>
</comment>
<evidence type="ECO:0000256" key="7">
    <source>
        <dbReference type="ARBA" id="ARBA00022777"/>
    </source>
</evidence>
<dbReference type="PROSITE" id="PS50109">
    <property type="entry name" value="HIS_KIN"/>
    <property type="match status" value="1"/>
</dbReference>
<dbReference type="InterPro" id="IPR036890">
    <property type="entry name" value="HATPase_C_sf"/>
</dbReference>
<dbReference type="GO" id="GO:0016301">
    <property type="term" value="F:kinase activity"/>
    <property type="evidence" value="ECO:0007669"/>
    <property type="project" value="UniProtKB-KW"/>
</dbReference>
<dbReference type="PANTHER" id="PTHR45436">
    <property type="entry name" value="SENSOR HISTIDINE KINASE YKOH"/>
    <property type="match status" value="1"/>
</dbReference>
<evidence type="ECO:0000313" key="14">
    <source>
        <dbReference type="EMBL" id="MBC9719575.1"/>
    </source>
</evidence>
<dbReference type="SUPFAM" id="SSF47384">
    <property type="entry name" value="Homodimeric domain of signal transducing histidine kinase"/>
    <property type="match status" value="1"/>
</dbReference>
<dbReference type="InterPro" id="IPR036097">
    <property type="entry name" value="HisK_dim/P_sf"/>
</dbReference>
<feature type="transmembrane region" description="Helical" evidence="11">
    <location>
        <begin position="12"/>
        <end position="38"/>
    </location>
</feature>
<evidence type="ECO:0000256" key="11">
    <source>
        <dbReference type="SAM" id="Phobius"/>
    </source>
</evidence>
<dbReference type="InterPro" id="IPR003660">
    <property type="entry name" value="HAMP_dom"/>
</dbReference>
<dbReference type="SMART" id="SM00387">
    <property type="entry name" value="HATPase_c"/>
    <property type="match status" value="1"/>
</dbReference>
<dbReference type="EMBL" id="JACTVJ010000049">
    <property type="protein sequence ID" value="MBC9719575.1"/>
    <property type="molecule type" value="Genomic_DNA"/>
</dbReference>
<comment type="catalytic activity">
    <reaction evidence="1">
        <text>ATP + protein L-histidine = ADP + protein N-phospho-L-histidine.</text>
        <dbReference type="EC" id="2.7.13.3"/>
    </reaction>
</comment>
<keyword evidence="8 11" id="KW-1133">Transmembrane helix</keyword>
<dbReference type="SMART" id="SM00388">
    <property type="entry name" value="HisKA"/>
    <property type="match status" value="1"/>
</dbReference>
<keyword evidence="7 14" id="KW-0418">Kinase</keyword>
<evidence type="ECO:0000256" key="8">
    <source>
        <dbReference type="ARBA" id="ARBA00022989"/>
    </source>
</evidence>
<dbReference type="CDD" id="cd00082">
    <property type="entry name" value="HisKA"/>
    <property type="match status" value="1"/>
</dbReference>
<dbReference type="EC" id="2.7.13.3" evidence="3"/>
<keyword evidence="15" id="KW-1185">Reference proteome</keyword>
<dbReference type="PRINTS" id="PR00344">
    <property type="entry name" value="BCTRLSENSOR"/>
</dbReference>
<feature type="transmembrane region" description="Helical" evidence="11">
    <location>
        <begin position="87"/>
        <end position="110"/>
    </location>
</feature>
<keyword evidence="5" id="KW-0808">Transferase</keyword>
<proteinExistence type="predicted"/>
<keyword evidence="6 11" id="KW-0812">Transmembrane</keyword>
<evidence type="ECO:0000256" key="4">
    <source>
        <dbReference type="ARBA" id="ARBA00022553"/>
    </source>
</evidence>
<evidence type="ECO:0000256" key="6">
    <source>
        <dbReference type="ARBA" id="ARBA00022692"/>
    </source>
</evidence>
<dbReference type="Gene3D" id="6.10.340.10">
    <property type="match status" value="1"/>
</dbReference>
<dbReference type="SMART" id="SM00304">
    <property type="entry name" value="HAMP"/>
    <property type="match status" value="1"/>
</dbReference>
<dbReference type="Gene3D" id="1.10.287.130">
    <property type="match status" value="1"/>
</dbReference>
<sequence length="387" mass="41543">MNRRPRRRRAGVRIRIAAVYGLVFSLLGAALLSLVYFLSRADAVAKAQELMGRTLQTVPEQNPPPTSAEQEPGTVTLELAQFASRQVLIWSGAALLVMSVLAVGIGWWIAGRVLRPVHAMTATARRISQQNLDERIALGGPKDELKELADTFDELLARLESSFDSQRRFIANASHELRTPLAAQRAALQIGLENPSPEDVVRVRERLLDANRRSQHLIDGLLLLANSERGIKETALVDLSEVAAEEAGSCAPAAKAAQVTLTVDKGHAPVRANRVLLSQLIANLLRNAIAYNQPHGHVVVRIAPGRLTVTNTGPAVAPQDIPALFEPFRRGRGKDRMTTVSATNVGGGHGLGLALVRSIATAHGGTVTACPGPEGGLCIEVRLPAER</sequence>
<dbReference type="InterPro" id="IPR003661">
    <property type="entry name" value="HisK_dim/P_dom"/>
</dbReference>
<organism evidence="14 15">
    <name type="scientific">Streptomyces polyasparticus</name>
    <dbReference type="NCBI Taxonomy" id="2767826"/>
    <lineage>
        <taxon>Bacteria</taxon>
        <taxon>Bacillati</taxon>
        <taxon>Actinomycetota</taxon>
        <taxon>Actinomycetes</taxon>
        <taxon>Kitasatosporales</taxon>
        <taxon>Streptomycetaceae</taxon>
        <taxon>Streptomyces</taxon>
    </lineage>
</organism>
<evidence type="ECO:0000256" key="3">
    <source>
        <dbReference type="ARBA" id="ARBA00012438"/>
    </source>
</evidence>
<dbReference type="Gene3D" id="3.30.565.10">
    <property type="entry name" value="Histidine kinase-like ATPase, C-terminal domain"/>
    <property type="match status" value="1"/>
</dbReference>
<dbReference type="CDD" id="cd06225">
    <property type="entry name" value="HAMP"/>
    <property type="match status" value="1"/>
</dbReference>
<dbReference type="InterPro" id="IPR005467">
    <property type="entry name" value="His_kinase_dom"/>
</dbReference>
<keyword evidence="9" id="KW-0902">Two-component regulatory system</keyword>
<evidence type="ECO:0000259" key="12">
    <source>
        <dbReference type="PROSITE" id="PS50109"/>
    </source>
</evidence>
<keyword evidence="10 11" id="KW-0472">Membrane</keyword>
<dbReference type="SUPFAM" id="SSF158472">
    <property type="entry name" value="HAMP domain-like"/>
    <property type="match status" value="1"/>
</dbReference>
<gene>
    <name evidence="14" type="ORF">H9Y04_44535</name>
</gene>
<dbReference type="Pfam" id="PF00512">
    <property type="entry name" value="HisKA"/>
    <property type="match status" value="1"/>
</dbReference>
<reference evidence="14 15" key="1">
    <citation type="submission" date="2020-08" db="EMBL/GenBank/DDBJ databases">
        <title>Genemic of Streptomyces polyaspartic.</title>
        <authorList>
            <person name="Liu W."/>
        </authorList>
    </citation>
    <scope>NUCLEOTIDE SEQUENCE [LARGE SCALE GENOMIC DNA]</scope>
    <source>
        <strain evidence="14 15">TRM66268-LWL</strain>
    </source>
</reference>
<comment type="subcellular location">
    <subcellularLocation>
        <location evidence="2">Cell membrane</location>
    </subcellularLocation>
</comment>
<evidence type="ECO:0000256" key="2">
    <source>
        <dbReference type="ARBA" id="ARBA00004236"/>
    </source>
</evidence>